<dbReference type="AlphaFoldDB" id="A0AAX3DV69"/>
<dbReference type="RefSeq" id="WP_264074053.1">
    <property type="nucleotide sequence ID" value="NZ_CP076676.1"/>
</dbReference>
<reference evidence="1" key="1">
    <citation type="journal article" date="2022" name="Biol. Control">
        <title>In silico genomic analysis of Rhodopseudomonas palustris strains revealed potential biocontrol agents and crop yield enhancers.</title>
        <authorList>
            <person name="Surachat K."/>
            <person name="Kantachote D."/>
            <person name="Deachamag P."/>
            <person name="Wonglapsuwan M."/>
        </authorList>
    </citation>
    <scope>NUCLEOTIDE SEQUENCE</scope>
    <source>
        <strain evidence="1">TLS06</strain>
    </source>
</reference>
<gene>
    <name evidence="1" type="ORF">KQX62_17530</name>
</gene>
<name>A0AAX3DV69_RHOPL</name>
<evidence type="ECO:0000313" key="2">
    <source>
        <dbReference type="Proteomes" id="UP001163166"/>
    </source>
</evidence>
<organism evidence="1 2">
    <name type="scientific">Rhodopseudomonas palustris</name>
    <dbReference type="NCBI Taxonomy" id="1076"/>
    <lineage>
        <taxon>Bacteria</taxon>
        <taxon>Pseudomonadati</taxon>
        <taxon>Pseudomonadota</taxon>
        <taxon>Alphaproteobacteria</taxon>
        <taxon>Hyphomicrobiales</taxon>
        <taxon>Nitrobacteraceae</taxon>
        <taxon>Rhodopseudomonas</taxon>
    </lineage>
</organism>
<accession>A0AAX3DV69</accession>
<sequence length="123" mass="13757">MAAQQAIAAEFETAHKLIEFLERDGFPVEAAVWVIDEEGRGRLYIVPRSKARDILRATIRVAETIVNHSDELPGRQDLRYTVVKPDNPIVQAVRSVSSPDGRVRGVYRNGTYVDEAYVLHPAA</sequence>
<dbReference type="Proteomes" id="UP001163166">
    <property type="component" value="Chromosome"/>
</dbReference>
<dbReference type="EMBL" id="CP076676">
    <property type="protein sequence ID" value="UYO38506.1"/>
    <property type="molecule type" value="Genomic_DNA"/>
</dbReference>
<evidence type="ECO:0000313" key="1">
    <source>
        <dbReference type="EMBL" id="UYO38506.1"/>
    </source>
</evidence>
<proteinExistence type="predicted"/>
<protein>
    <submittedName>
        <fullName evidence="1">Uncharacterized protein</fullName>
    </submittedName>
</protein>